<dbReference type="GO" id="GO:0016301">
    <property type="term" value="F:kinase activity"/>
    <property type="evidence" value="ECO:0007669"/>
    <property type="project" value="UniProtKB-KW"/>
</dbReference>
<dbReference type="SUPFAM" id="SSF47384">
    <property type="entry name" value="Homodimeric domain of signal transducing histidine kinase"/>
    <property type="match status" value="1"/>
</dbReference>
<dbReference type="SUPFAM" id="SSF55874">
    <property type="entry name" value="ATPase domain of HSP90 chaperone/DNA topoisomerase II/histidine kinase"/>
    <property type="match status" value="1"/>
</dbReference>
<evidence type="ECO:0000256" key="1">
    <source>
        <dbReference type="ARBA" id="ARBA00000085"/>
    </source>
</evidence>
<evidence type="ECO:0000256" key="6">
    <source>
        <dbReference type="ARBA" id="ARBA00022679"/>
    </source>
</evidence>
<dbReference type="InterPro" id="IPR003594">
    <property type="entry name" value="HATPase_dom"/>
</dbReference>
<name>A0ABW3IGE0_9FLAO</name>
<keyword evidence="6" id="KW-0808">Transferase</keyword>
<comment type="caution">
    <text evidence="11">The sequence shown here is derived from an EMBL/GenBank/DDBJ whole genome shotgun (WGS) entry which is preliminary data.</text>
</comment>
<dbReference type="PANTHER" id="PTHR44936:SF10">
    <property type="entry name" value="SENSOR PROTEIN RSTB"/>
    <property type="match status" value="1"/>
</dbReference>
<dbReference type="SMART" id="SM00388">
    <property type="entry name" value="HisKA"/>
    <property type="match status" value="1"/>
</dbReference>
<evidence type="ECO:0000256" key="7">
    <source>
        <dbReference type="ARBA" id="ARBA00022741"/>
    </source>
</evidence>
<keyword evidence="4" id="KW-0472">Membrane</keyword>
<gene>
    <name evidence="11" type="ORF">ACFQ1G_08585</name>
</gene>
<dbReference type="EMBL" id="JBHTJP010000034">
    <property type="protein sequence ID" value="MFD0976845.1"/>
    <property type="molecule type" value="Genomic_DNA"/>
</dbReference>
<keyword evidence="7" id="KW-0547">Nucleotide-binding</keyword>
<evidence type="ECO:0000256" key="2">
    <source>
        <dbReference type="ARBA" id="ARBA00004651"/>
    </source>
</evidence>
<dbReference type="RefSeq" id="WP_380738611.1">
    <property type="nucleotide sequence ID" value="NZ_JBHTJP010000034.1"/>
</dbReference>
<proteinExistence type="predicted"/>
<evidence type="ECO:0000256" key="5">
    <source>
        <dbReference type="ARBA" id="ARBA00022553"/>
    </source>
</evidence>
<accession>A0ABW3IGE0</accession>
<dbReference type="PANTHER" id="PTHR44936">
    <property type="entry name" value="SENSOR PROTEIN CREC"/>
    <property type="match status" value="1"/>
</dbReference>
<dbReference type="Pfam" id="PF02518">
    <property type="entry name" value="HATPase_c"/>
    <property type="match status" value="1"/>
</dbReference>
<evidence type="ECO:0000313" key="11">
    <source>
        <dbReference type="EMBL" id="MFD0976845.1"/>
    </source>
</evidence>
<dbReference type="InterPro" id="IPR003661">
    <property type="entry name" value="HisK_dim/P_dom"/>
</dbReference>
<dbReference type="PROSITE" id="PS50109">
    <property type="entry name" value="HIS_KIN"/>
    <property type="match status" value="1"/>
</dbReference>
<dbReference type="InterPro" id="IPR005467">
    <property type="entry name" value="His_kinase_dom"/>
</dbReference>
<organism evidence="11 12">
    <name type="scientific">Salinimicrobium gaetbulicola</name>
    <dbReference type="NCBI Taxonomy" id="999702"/>
    <lineage>
        <taxon>Bacteria</taxon>
        <taxon>Pseudomonadati</taxon>
        <taxon>Bacteroidota</taxon>
        <taxon>Flavobacteriia</taxon>
        <taxon>Flavobacteriales</taxon>
        <taxon>Flavobacteriaceae</taxon>
        <taxon>Salinimicrobium</taxon>
    </lineage>
</organism>
<protein>
    <recommendedName>
        <fullName evidence="3">histidine kinase</fullName>
        <ecNumber evidence="3">2.7.13.3</ecNumber>
    </recommendedName>
</protein>
<dbReference type="InterPro" id="IPR050980">
    <property type="entry name" value="2C_sensor_his_kinase"/>
</dbReference>
<reference evidence="12" key="1">
    <citation type="journal article" date="2019" name="Int. J. Syst. Evol. Microbiol.">
        <title>The Global Catalogue of Microorganisms (GCM) 10K type strain sequencing project: providing services to taxonomists for standard genome sequencing and annotation.</title>
        <authorList>
            <consortium name="The Broad Institute Genomics Platform"/>
            <consortium name="The Broad Institute Genome Sequencing Center for Infectious Disease"/>
            <person name="Wu L."/>
            <person name="Ma J."/>
        </authorList>
    </citation>
    <scope>NUCLEOTIDE SEQUENCE [LARGE SCALE GENOMIC DNA]</scope>
    <source>
        <strain evidence="12">CCUG 60898</strain>
    </source>
</reference>
<evidence type="ECO:0000256" key="4">
    <source>
        <dbReference type="ARBA" id="ARBA00022475"/>
    </source>
</evidence>
<dbReference type="Gene3D" id="3.30.565.10">
    <property type="entry name" value="Histidine kinase-like ATPase, C-terminal domain"/>
    <property type="match status" value="1"/>
</dbReference>
<comment type="subcellular location">
    <subcellularLocation>
        <location evidence="2">Cell membrane</location>
        <topology evidence="2">Multi-pass membrane protein</topology>
    </subcellularLocation>
</comment>
<dbReference type="InterPro" id="IPR004358">
    <property type="entry name" value="Sig_transdc_His_kin-like_C"/>
</dbReference>
<evidence type="ECO:0000259" key="10">
    <source>
        <dbReference type="PROSITE" id="PS50109"/>
    </source>
</evidence>
<feature type="domain" description="Histidine kinase" evidence="10">
    <location>
        <begin position="151"/>
        <end position="363"/>
    </location>
</feature>
<evidence type="ECO:0000256" key="8">
    <source>
        <dbReference type="ARBA" id="ARBA00022777"/>
    </source>
</evidence>
<dbReference type="EC" id="2.7.13.3" evidence="3"/>
<keyword evidence="12" id="KW-1185">Reference proteome</keyword>
<evidence type="ECO:0000256" key="9">
    <source>
        <dbReference type="ARBA" id="ARBA00022840"/>
    </source>
</evidence>
<keyword evidence="5" id="KW-0597">Phosphoprotein</keyword>
<dbReference type="CDD" id="cd00082">
    <property type="entry name" value="HisKA"/>
    <property type="match status" value="1"/>
</dbReference>
<sequence>MKNAAQYIRDHNEEIIEEWENTVKKEIEASRETNSLALRNQLPHVLSDIAEIMERYNDFEEVKNNEKFEEIINNSIDHGRHRASSSAYDVGQILQELIVFHRVITENLRQHNHYNIEVGILLKYTLETAMFNTAKSFSNSLQAMREKLTGTLAHDIKNPISAAYLGINSLSYEDGPERFEKIKKLTLRSLKHSMELIEGLLDSISLKAGDGITFNFEDTDLMTDVTWVFNEASEIYSNDITLETTQKVIRGVFDGTAIRRVLENLVTNAIKHGAKNTPVKIKVDQAGDLVNIRVYNEGKPIPEERQKDIFKFLNSADQEKGELKSWGMGLSLVKIVAEAHGGNVSVESNDEGTSFIIILNKASNHPGKKKSKLSYEEQAN</sequence>
<dbReference type="SMART" id="SM00387">
    <property type="entry name" value="HATPase_c"/>
    <property type="match status" value="1"/>
</dbReference>
<dbReference type="InterPro" id="IPR036890">
    <property type="entry name" value="HATPase_C_sf"/>
</dbReference>
<evidence type="ECO:0000313" key="12">
    <source>
        <dbReference type="Proteomes" id="UP001597100"/>
    </source>
</evidence>
<keyword evidence="4" id="KW-1003">Cell membrane</keyword>
<keyword evidence="8 11" id="KW-0418">Kinase</keyword>
<dbReference type="Proteomes" id="UP001597100">
    <property type="component" value="Unassembled WGS sequence"/>
</dbReference>
<dbReference type="InterPro" id="IPR036097">
    <property type="entry name" value="HisK_dim/P_sf"/>
</dbReference>
<comment type="catalytic activity">
    <reaction evidence="1">
        <text>ATP + protein L-histidine = ADP + protein N-phospho-L-histidine.</text>
        <dbReference type="EC" id="2.7.13.3"/>
    </reaction>
</comment>
<evidence type="ECO:0000256" key="3">
    <source>
        <dbReference type="ARBA" id="ARBA00012438"/>
    </source>
</evidence>
<keyword evidence="9" id="KW-0067">ATP-binding</keyword>
<dbReference type="PRINTS" id="PR00344">
    <property type="entry name" value="BCTRLSENSOR"/>
</dbReference>